<name>A0A7D5F431_9MICO</name>
<dbReference type="EMBL" id="CP058316">
    <property type="protein sequence ID" value="QLD10887.1"/>
    <property type="molecule type" value="Genomic_DNA"/>
</dbReference>
<protein>
    <submittedName>
        <fullName evidence="1">Uncharacterized protein</fullName>
    </submittedName>
</protein>
<dbReference type="RefSeq" id="WP_178010373.1">
    <property type="nucleotide sequence ID" value="NZ_CP058316.1"/>
</dbReference>
<reference evidence="1 2" key="1">
    <citation type="submission" date="2020-06" db="EMBL/GenBank/DDBJ databases">
        <authorList>
            <person name="Jo H."/>
        </authorList>
    </citation>
    <scope>NUCLEOTIDE SEQUENCE [LARGE SCALE GENOMIC DNA]</scope>
    <source>
        <strain evidence="1 2">I46</strain>
    </source>
</reference>
<gene>
    <name evidence="1" type="ORF">HW566_03265</name>
</gene>
<organism evidence="1 2">
    <name type="scientific">Microbacterium oleivorans</name>
    <dbReference type="NCBI Taxonomy" id="273677"/>
    <lineage>
        <taxon>Bacteria</taxon>
        <taxon>Bacillati</taxon>
        <taxon>Actinomycetota</taxon>
        <taxon>Actinomycetes</taxon>
        <taxon>Micrococcales</taxon>
        <taxon>Microbacteriaceae</taxon>
        <taxon>Microbacterium</taxon>
    </lineage>
</organism>
<evidence type="ECO:0000313" key="1">
    <source>
        <dbReference type="EMBL" id="QLD10887.1"/>
    </source>
</evidence>
<dbReference type="Proteomes" id="UP000509638">
    <property type="component" value="Chromosome"/>
</dbReference>
<accession>A0A7D5F431</accession>
<evidence type="ECO:0000313" key="2">
    <source>
        <dbReference type="Proteomes" id="UP000509638"/>
    </source>
</evidence>
<proteinExistence type="predicted"/>
<dbReference type="AlphaFoldDB" id="A0A7D5F431"/>
<sequence>MLFTTAIWDAQSGEELAVLPAKAGTWQRGRVIEQTHTFPLRSLGLTVDEAYVLFGKDRPRDRVLTVLGDSIPLYHGLVIDSEYEKASGLLAVKHWDVRELAAGRWLFGIGGSNQTFAWSGLSWRGMARRVARIIYTDPISAAWPLPVNVGAEEAGGESLTSEGYKFENGEDLFTVIEESPGGPDLDFQPYKRDGRYGWDFIAGNPYLAGPGYEFHAQAAKSGLTDLKVTTIGAQKITGVHGIGEGSEWDMVRGGAAAPVSAGLARDTKLTLKEASLDVVNQRSAAYLASRLNTYEQWAFNVRTDDINLTQLRLGSVVRIESRGDDWIRDGWSSHRVIAFSGDIAAPDSIALTVETI</sequence>